<comment type="caution">
    <text evidence="4">The sequence shown here is derived from an EMBL/GenBank/DDBJ whole genome shotgun (WGS) entry which is preliminary data.</text>
</comment>
<dbReference type="Proteomes" id="UP000075714">
    <property type="component" value="Unassembled WGS sequence"/>
</dbReference>
<dbReference type="OrthoDB" id="528822at2759"/>
<evidence type="ECO:0000259" key="3">
    <source>
        <dbReference type="PROSITE" id="PS50222"/>
    </source>
</evidence>
<dbReference type="PROSITE" id="PS50231">
    <property type="entry name" value="RICIN_B_LECTIN"/>
    <property type="match status" value="1"/>
</dbReference>
<evidence type="ECO:0000256" key="2">
    <source>
        <dbReference type="SAM" id="Phobius"/>
    </source>
</evidence>
<dbReference type="SMART" id="SM00054">
    <property type="entry name" value="EFh"/>
    <property type="match status" value="1"/>
</dbReference>
<dbReference type="SUPFAM" id="SSF50370">
    <property type="entry name" value="Ricin B-like lectins"/>
    <property type="match status" value="2"/>
</dbReference>
<feature type="transmembrane region" description="Helical" evidence="2">
    <location>
        <begin position="80"/>
        <end position="102"/>
    </location>
</feature>
<dbReference type="InterPro" id="IPR002048">
    <property type="entry name" value="EF_hand_dom"/>
</dbReference>
<dbReference type="InterPro" id="IPR036706">
    <property type="entry name" value="VOMI_sf"/>
</dbReference>
<dbReference type="Gene3D" id="2.80.10.50">
    <property type="match status" value="2"/>
</dbReference>
<dbReference type="PANTHER" id="PTHR18841:SF0">
    <property type="entry name" value="VITELLINE MEMBRANE OUTER LAYER 1 HOMOLOG A-RELATED"/>
    <property type="match status" value="1"/>
</dbReference>
<keyword evidence="2" id="KW-0472">Membrane</keyword>
<proteinExistence type="predicted"/>
<dbReference type="Gene3D" id="2.100.10.20">
    <property type="entry name" value="Vitelline membrane outer layer protein I (VOMI)"/>
    <property type="match status" value="1"/>
</dbReference>
<name>A0A150GRL2_GONPE</name>
<protein>
    <recommendedName>
        <fullName evidence="3">EF-hand domain-containing protein</fullName>
    </recommendedName>
</protein>
<dbReference type="GO" id="GO:0005615">
    <property type="term" value="C:extracellular space"/>
    <property type="evidence" value="ECO:0007669"/>
    <property type="project" value="TreeGrafter"/>
</dbReference>
<dbReference type="EMBL" id="LSYV01000010">
    <property type="protein sequence ID" value="KXZ52423.1"/>
    <property type="molecule type" value="Genomic_DNA"/>
</dbReference>
<dbReference type="STRING" id="33097.A0A150GRL2"/>
<feature type="region of interest" description="Disordered" evidence="1">
    <location>
        <begin position="322"/>
        <end position="373"/>
    </location>
</feature>
<feature type="region of interest" description="Disordered" evidence="1">
    <location>
        <begin position="1"/>
        <end position="35"/>
    </location>
</feature>
<dbReference type="Pfam" id="PF00652">
    <property type="entry name" value="Ricin_B_lectin"/>
    <property type="match status" value="1"/>
</dbReference>
<dbReference type="GO" id="GO:0005509">
    <property type="term" value="F:calcium ion binding"/>
    <property type="evidence" value="ECO:0007669"/>
    <property type="project" value="InterPro"/>
</dbReference>
<evidence type="ECO:0000313" key="4">
    <source>
        <dbReference type="EMBL" id="KXZ52423.1"/>
    </source>
</evidence>
<keyword evidence="5" id="KW-1185">Reference proteome</keyword>
<dbReference type="InterPro" id="IPR018247">
    <property type="entry name" value="EF_Hand_1_Ca_BS"/>
</dbReference>
<feature type="compositionally biased region" description="Low complexity" evidence="1">
    <location>
        <begin position="340"/>
        <end position="367"/>
    </location>
</feature>
<sequence>MSAVEPAGGGGGGDGDRPSGKPSTAVSLGVGGNSSKRDRKLLKILEELDRDGSGHIDIAELVSLLEDVARGRKERKYMCWAMFAMFVFGCILVGSIIGLTYATMYSLKDSEVKGGVMYVKNSDGTANEIVRTGSAEFGVENGAMVHRLASDGGPNTTAPVLQTAAFMGTPQSLNSQIDIAALLELKYLLINGTGQAQLGLVVHGVARVPLDGSIHGTVLHIVTAAGTITLDGTVITFSSAIANIFADAGFRVSSTRRALLGAYSVLGFFNTIANLSASGKPASQPEPKLPSDNFVMQIKVYEPCVIPANPGVDRCVYVPPQAPASSGLSSPSPSPPDLPPNATDTGNSTTNNSTRRALVSSSSSAAEGKARRRLRHRWVATAPHLQSRRHNSRILPQSDAADLAGVELFNGVRYMTHNETTYSYGGSVRVMYDFALYPLWRKIDVMVGSQVQSWQENVWPAGSSNPIAPIFCLNYSSSETGAAGVKKESVLNFTYTGVDSLGDRLARHFELFVLEPSTTNVNKTEAMRIDYWDSMDTYTPLRFQFTHVDVGTVIIDVTEFRPIDSSSPEAAPAMFVAPLQANANASCPNDPSLPRLSSPFMARGAVESADPPAGADPATSRRLIDQSVALAHVWENLNHVNGTGDWPQWALDMYGGVHPARRMETAARRVLGECGTKVTTGIQVPPCGLEYWVYSVGSFGINVGCGGNVGPVEVTGSLELDACESKVKGCISVGVGLPDDNWLVKKIGIELSIDIASACVGYNYKDKYFFVEASLILNLIVFKAELSFEMDFSSCCIWIASVTLEASVGVSFLSLWVTVGDIDIVSDVYLRGSPDAQEETQNPTAMNMVDSWMSVSDGYWGDWQKGSYPCSKFTYNQAKGVTEVLGLPMNSFQLRVEAQQGGGDDTALNGISVGCMTGMANTVESGNGFWGDWSSSASCPAGGYFVGAKMRIESPGGDDTAANSIVFTCSNQRGTDVNAHSGYWGDWTGYTYCPGETYVCGLQVRVESPGGDDTALNGLRIACCSFPASNDAAVRSATKVKTGTTSGSTCLDITGNSQNAGTYIQQYACADTGSQLFTLTSTFTGAYTITTIPNGLCVTAQNGGTGYGTRIILDRCANGARNQAFAVVPVGAGTFTTPAQVFTLDVPTRATTTTLQTLAGENNKCMDISGTNVFQLKSTAGFCATMKSGGTTPGTRIILDTCVSGAKNQLFTVSAGYQAGLSLAPFNAPGMCLDVSGSSTAKNCNGSKGQSFKTSLPV</sequence>
<dbReference type="AlphaFoldDB" id="A0A150GRL2"/>
<dbReference type="InterPro" id="IPR000772">
    <property type="entry name" value="Ricin_B_lectin"/>
</dbReference>
<keyword evidence="2" id="KW-0812">Transmembrane</keyword>
<dbReference type="InterPro" id="IPR005515">
    <property type="entry name" value="VOMI"/>
</dbReference>
<dbReference type="InterPro" id="IPR035992">
    <property type="entry name" value="Ricin_B-like_lectins"/>
</dbReference>
<dbReference type="PROSITE" id="PS00018">
    <property type="entry name" value="EF_HAND_1"/>
    <property type="match status" value="1"/>
</dbReference>
<organism evidence="4 5">
    <name type="scientific">Gonium pectorale</name>
    <name type="common">Green alga</name>
    <dbReference type="NCBI Taxonomy" id="33097"/>
    <lineage>
        <taxon>Eukaryota</taxon>
        <taxon>Viridiplantae</taxon>
        <taxon>Chlorophyta</taxon>
        <taxon>core chlorophytes</taxon>
        <taxon>Chlorophyceae</taxon>
        <taxon>CS clade</taxon>
        <taxon>Chlamydomonadales</taxon>
        <taxon>Volvocaceae</taxon>
        <taxon>Gonium</taxon>
    </lineage>
</organism>
<dbReference type="CDD" id="cd00161">
    <property type="entry name" value="beta-trefoil_Ricin-like"/>
    <property type="match status" value="1"/>
</dbReference>
<dbReference type="PROSITE" id="PS50222">
    <property type="entry name" value="EF_HAND_2"/>
    <property type="match status" value="1"/>
</dbReference>
<dbReference type="SUPFAM" id="SSF51092">
    <property type="entry name" value="Vitelline membrane outer protein-I (VMO-I)"/>
    <property type="match status" value="1"/>
</dbReference>
<gene>
    <name evidence="4" type="ORF">GPECTOR_9g467</name>
</gene>
<dbReference type="PANTHER" id="PTHR18841">
    <property type="entry name" value="VITELLINE MEMBRANE OUTER LAYER PROTEIN I-RELATED"/>
    <property type="match status" value="1"/>
</dbReference>
<accession>A0A150GRL2</accession>
<dbReference type="Pfam" id="PF03762">
    <property type="entry name" value="VOMI"/>
    <property type="match status" value="1"/>
</dbReference>
<reference evidence="5" key="1">
    <citation type="journal article" date="2016" name="Nat. Commun.">
        <title>The Gonium pectorale genome demonstrates co-option of cell cycle regulation during the evolution of multicellularity.</title>
        <authorList>
            <person name="Hanschen E.R."/>
            <person name="Marriage T.N."/>
            <person name="Ferris P.J."/>
            <person name="Hamaji T."/>
            <person name="Toyoda A."/>
            <person name="Fujiyama A."/>
            <person name="Neme R."/>
            <person name="Noguchi H."/>
            <person name="Minakuchi Y."/>
            <person name="Suzuki M."/>
            <person name="Kawai-Toyooka H."/>
            <person name="Smith D.R."/>
            <person name="Sparks H."/>
            <person name="Anderson J."/>
            <person name="Bakaric R."/>
            <person name="Luria V."/>
            <person name="Karger A."/>
            <person name="Kirschner M.W."/>
            <person name="Durand P.M."/>
            <person name="Michod R.E."/>
            <person name="Nozaki H."/>
            <person name="Olson B.J."/>
        </authorList>
    </citation>
    <scope>NUCLEOTIDE SEQUENCE [LARGE SCALE GENOMIC DNA]</scope>
    <source>
        <strain evidence="5">NIES-2863</strain>
    </source>
</reference>
<evidence type="ECO:0000313" key="5">
    <source>
        <dbReference type="Proteomes" id="UP000075714"/>
    </source>
</evidence>
<keyword evidence="2" id="KW-1133">Transmembrane helix</keyword>
<evidence type="ECO:0000256" key="1">
    <source>
        <dbReference type="SAM" id="MobiDB-lite"/>
    </source>
</evidence>
<feature type="domain" description="EF-hand" evidence="3">
    <location>
        <begin position="36"/>
        <end position="71"/>
    </location>
</feature>